<comment type="subcellular location">
    <subcellularLocation>
        <location evidence="1">Cell outer membrane</location>
    </subcellularLocation>
</comment>
<dbReference type="Pfam" id="PF07715">
    <property type="entry name" value="Plug"/>
    <property type="match status" value="1"/>
</dbReference>
<dbReference type="AlphaFoldDB" id="A0A5B7ZTQ1"/>
<evidence type="ECO:0000256" key="5">
    <source>
        <dbReference type="SAM" id="SignalP"/>
    </source>
</evidence>
<keyword evidence="7" id="KW-0675">Receptor</keyword>
<feature type="signal peptide" evidence="5">
    <location>
        <begin position="1"/>
        <end position="26"/>
    </location>
</feature>
<evidence type="ECO:0000256" key="1">
    <source>
        <dbReference type="ARBA" id="ARBA00004442"/>
    </source>
</evidence>
<gene>
    <name evidence="7" type="ORF">FHQ07_13690</name>
</gene>
<organism evidence="7 8">
    <name type="scientific">Thermomonas aquatica</name>
    <dbReference type="NCBI Taxonomy" id="2202149"/>
    <lineage>
        <taxon>Bacteria</taxon>
        <taxon>Pseudomonadati</taxon>
        <taxon>Pseudomonadota</taxon>
        <taxon>Gammaproteobacteria</taxon>
        <taxon>Lysobacterales</taxon>
        <taxon>Lysobacteraceae</taxon>
        <taxon>Thermomonas</taxon>
    </lineage>
</organism>
<dbReference type="PANTHER" id="PTHR40980:SF3">
    <property type="entry name" value="TONB-DEPENDENT RECEPTOR-LIKE BETA-BARREL DOMAIN-CONTAINING PROTEIN"/>
    <property type="match status" value="1"/>
</dbReference>
<dbReference type="InterPro" id="IPR037066">
    <property type="entry name" value="Plug_dom_sf"/>
</dbReference>
<evidence type="ECO:0000313" key="7">
    <source>
        <dbReference type="EMBL" id="QDA58574.1"/>
    </source>
</evidence>
<name>A0A5B7ZTQ1_9GAMM</name>
<dbReference type="SUPFAM" id="SSF56935">
    <property type="entry name" value="Porins"/>
    <property type="match status" value="1"/>
</dbReference>
<dbReference type="EMBL" id="CP040871">
    <property type="protein sequence ID" value="QDA58574.1"/>
    <property type="molecule type" value="Genomic_DNA"/>
</dbReference>
<evidence type="ECO:0000313" key="8">
    <source>
        <dbReference type="Proteomes" id="UP000308149"/>
    </source>
</evidence>
<dbReference type="NCBIfam" id="TIGR01782">
    <property type="entry name" value="TonB-Xanth-Caul"/>
    <property type="match status" value="1"/>
</dbReference>
<dbReference type="PANTHER" id="PTHR40980">
    <property type="entry name" value="PLUG DOMAIN-CONTAINING PROTEIN"/>
    <property type="match status" value="1"/>
</dbReference>
<feature type="chain" id="PRO_5022882842" evidence="5">
    <location>
        <begin position="27"/>
        <end position="932"/>
    </location>
</feature>
<proteinExistence type="predicted"/>
<dbReference type="Gene3D" id="2.40.170.20">
    <property type="entry name" value="TonB-dependent receptor, beta-barrel domain"/>
    <property type="match status" value="1"/>
</dbReference>
<dbReference type="InterPro" id="IPR036942">
    <property type="entry name" value="Beta-barrel_TonB_sf"/>
</dbReference>
<keyword evidence="3" id="KW-0998">Cell outer membrane</keyword>
<accession>A0A5B7ZTQ1</accession>
<dbReference type="InterPro" id="IPR012910">
    <property type="entry name" value="Plug_dom"/>
</dbReference>
<feature type="domain" description="TonB-dependent receptor plug" evidence="6">
    <location>
        <begin position="70"/>
        <end position="173"/>
    </location>
</feature>
<sequence>MVQLKRNLLSVALASATMMLTAQAHAQTAPSTGQAGEEAAAKKKADDAKTLDKVTVTGIRGGIERAIDIKKDATSIVEAVSAEDIGKLPDVSIAESIARLPGVAAQRVAGRAQVISVRGLSPDFATTLLNGRELVSTGDNRSVEFDQYPSELMAGVTLYKTPDAALVGQGLSGTIDMRTVRPLDYDHRVIALSGRWQRNSLGSAANADADGNRFNASYIGQSADRKIGFSIGYSHSDTPIQENQVGLYEPWFEAGAGWRPGIAAGTWFSDGIKALRRTGYSKRDGVMGTLEFRPSDAWISTLDVFHSQATQEDTANQFESHLYYNGDYPCSPACSWTNVGVNGNGTLTGGTVANVYPLVRGMYNKRKDKIDAFGWRNEFFLDQVKLTADFSWSKAKRNEINLENNTQLVPSKQLDTLTVNYAGSPFPQLKPGRDYSDPTKLYLRNTIYGSGYGKMPKVEDELKSFRFDAEFPAPGAMENVFSGINAGVNYSDRHKQKWQPEGGINVGAQGDTTIASDLQYGLVDLGFAGVGLIPSWNVPGAVSRYMTFNPVDNLDYLIPKAWAVDEKIGTGYVKANIDTTWGSVPVRGNIGVQIQHTDQSSDSRYWDATQPAGRQALPIHKGAKYTDVLPSMNLAFSLENDQTLRVGLARQVARARVDQMRASLDFGVNTATGVPGGGGGNPELRPWRANAFDISYEKYFGSKAYVAAAYFYKDLVNYIYTATRDGYDFTDQVASWMAVNGASLPPGVTVKNTGNYTAQFNGKGGKMQGLELTASMPLDLVFGKAFTGFGVVASATFNDSNITIAAPENTSSIGSDPIALPGLSRRVYNLTAYYERNGFEFRVNNRRRSDFIGEIGNFDGQRTLRYVVGENITDAQVSYAFGENSSLEGLSLLLQASNLGDESYRTYAGSKDRPLETVKWGRTLLFGVNYKF</sequence>
<dbReference type="CDD" id="cd01347">
    <property type="entry name" value="ligand_gated_channel"/>
    <property type="match status" value="1"/>
</dbReference>
<dbReference type="Proteomes" id="UP000308149">
    <property type="component" value="Chromosome"/>
</dbReference>
<evidence type="ECO:0000259" key="6">
    <source>
        <dbReference type="Pfam" id="PF07715"/>
    </source>
</evidence>
<keyword evidence="8" id="KW-1185">Reference proteome</keyword>
<dbReference type="Gene3D" id="2.170.130.10">
    <property type="entry name" value="TonB-dependent receptor, plug domain"/>
    <property type="match status" value="1"/>
</dbReference>
<dbReference type="KEGG" id="thes:FHQ07_13690"/>
<evidence type="ECO:0000256" key="2">
    <source>
        <dbReference type="ARBA" id="ARBA00023136"/>
    </source>
</evidence>
<dbReference type="RefSeq" id="WP_139718110.1">
    <property type="nucleotide sequence ID" value="NZ_CP040871.1"/>
</dbReference>
<evidence type="ECO:0000256" key="4">
    <source>
        <dbReference type="SAM" id="MobiDB-lite"/>
    </source>
</evidence>
<evidence type="ECO:0000256" key="3">
    <source>
        <dbReference type="ARBA" id="ARBA00023237"/>
    </source>
</evidence>
<reference evidence="7 8" key="1">
    <citation type="submission" date="2019-06" db="EMBL/GenBank/DDBJ databases">
        <title>Thermomonas aquatica sp. nov., isolated from an industrial wastewater treatment plant.</title>
        <authorList>
            <person name="Jeon J.H."/>
            <person name="Park D.-S."/>
        </authorList>
    </citation>
    <scope>NUCLEOTIDE SEQUENCE [LARGE SCALE GENOMIC DNA]</scope>
    <source>
        <strain evidence="7 8">SY21</strain>
    </source>
</reference>
<protein>
    <submittedName>
        <fullName evidence="7">TonB-dependent receptor</fullName>
    </submittedName>
</protein>
<keyword evidence="2" id="KW-0472">Membrane</keyword>
<dbReference type="GO" id="GO:0009279">
    <property type="term" value="C:cell outer membrane"/>
    <property type="evidence" value="ECO:0007669"/>
    <property type="project" value="UniProtKB-SubCell"/>
</dbReference>
<feature type="region of interest" description="Disordered" evidence="4">
    <location>
        <begin position="28"/>
        <end position="47"/>
    </location>
</feature>
<keyword evidence="5" id="KW-0732">Signal</keyword>
<dbReference type="OrthoDB" id="8727862at2"/>
<dbReference type="InterPro" id="IPR010104">
    <property type="entry name" value="TonB_rcpt_bac"/>
</dbReference>